<dbReference type="RefSeq" id="WP_113888291.1">
    <property type="nucleotide sequence ID" value="NZ_QNRK01000005.1"/>
</dbReference>
<keyword evidence="3" id="KW-1185">Reference proteome</keyword>
<comment type="caution">
    <text evidence="2">The sequence shown here is derived from an EMBL/GenBank/DDBJ whole genome shotgun (WGS) entry which is preliminary data.</text>
</comment>
<organism evidence="2 3">
    <name type="scientific">Roseiarcus fermentans</name>
    <dbReference type="NCBI Taxonomy" id="1473586"/>
    <lineage>
        <taxon>Bacteria</taxon>
        <taxon>Pseudomonadati</taxon>
        <taxon>Pseudomonadota</taxon>
        <taxon>Alphaproteobacteria</taxon>
        <taxon>Hyphomicrobiales</taxon>
        <taxon>Roseiarcaceae</taxon>
        <taxon>Roseiarcus</taxon>
    </lineage>
</organism>
<accession>A0A366FR28</accession>
<proteinExistence type="predicted"/>
<reference evidence="2 3" key="1">
    <citation type="submission" date="2018-06" db="EMBL/GenBank/DDBJ databases">
        <title>Genomic Encyclopedia of Type Strains, Phase IV (KMG-IV): sequencing the most valuable type-strain genomes for metagenomic binning, comparative biology and taxonomic classification.</title>
        <authorList>
            <person name="Goeker M."/>
        </authorList>
    </citation>
    <scope>NUCLEOTIDE SEQUENCE [LARGE SCALE GENOMIC DNA]</scope>
    <source>
        <strain evidence="2 3">DSM 24875</strain>
    </source>
</reference>
<dbReference type="Proteomes" id="UP000253529">
    <property type="component" value="Unassembled WGS sequence"/>
</dbReference>
<feature type="signal peptide" evidence="1">
    <location>
        <begin position="1"/>
        <end position="19"/>
    </location>
</feature>
<dbReference type="AlphaFoldDB" id="A0A366FR28"/>
<evidence type="ECO:0000313" key="2">
    <source>
        <dbReference type="EMBL" id="RBP16500.1"/>
    </source>
</evidence>
<sequence length="90" mass="9044">MKFLGFLAIPFLFPAAAFADQKAADGCAAKLGRASAAIYAASAAQLSPGANLRDVVTSVTRGMVMSGDLGRAEARPAAEAAGACLSLLDK</sequence>
<feature type="chain" id="PRO_5016702894" description="UrcA family protein" evidence="1">
    <location>
        <begin position="20"/>
        <end position="90"/>
    </location>
</feature>
<evidence type="ECO:0000256" key="1">
    <source>
        <dbReference type="SAM" id="SignalP"/>
    </source>
</evidence>
<name>A0A366FR28_9HYPH</name>
<gene>
    <name evidence="2" type="ORF">DFR50_105143</name>
</gene>
<evidence type="ECO:0000313" key="3">
    <source>
        <dbReference type="Proteomes" id="UP000253529"/>
    </source>
</evidence>
<evidence type="ECO:0008006" key="4">
    <source>
        <dbReference type="Google" id="ProtNLM"/>
    </source>
</evidence>
<protein>
    <recommendedName>
        <fullName evidence="4">UrcA family protein</fullName>
    </recommendedName>
</protein>
<keyword evidence="1" id="KW-0732">Signal</keyword>
<dbReference type="EMBL" id="QNRK01000005">
    <property type="protein sequence ID" value="RBP16500.1"/>
    <property type="molecule type" value="Genomic_DNA"/>
</dbReference>